<dbReference type="EMBL" id="KX925554">
    <property type="protein sequence ID" value="APC46268.1"/>
    <property type="molecule type" value="Genomic_DNA"/>
</dbReference>
<evidence type="ECO:0000313" key="1">
    <source>
        <dbReference type="EMBL" id="APC46268.1"/>
    </source>
</evidence>
<accession>A0A1J0GVR7</accession>
<protein>
    <submittedName>
        <fullName evidence="1">Uncharacterized protein</fullName>
    </submittedName>
</protein>
<organism evidence="1 2">
    <name type="scientific">Streptomyces phage BRock</name>
    <dbReference type="NCBI Taxonomy" id="1913591"/>
    <lineage>
        <taxon>Viruses</taxon>
        <taxon>Duplodnaviria</taxon>
        <taxon>Heunggongvirae</taxon>
        <taxon>Uroviricota</taxon>
        <taxon>Caudoviricetes</taxon>
        <taxon>Borockvirus</taxon>
        <taxon>Borockvirus brock</taxon>
    </lineage>
</organism>
<dbReference type="GeneID" id="55601420"/>
<sequence>MLICGFAVGTHLGWESGVRDGRTLERERMGITHVEEK</sequence>
<dbReference type="KEGG" id="vg:55601420"/>
<dbReference type="RefSeq" id="YP_009831731.1">
    <property type="nucleotide sequence ID" value="NC_048650.1"/>
</dbReference>
<dbReference type="Proteomes" id="UP000224898">
    <property type="component" value="Segment"/>
</dbReference>
<keyword evidence="2" id="KW-1185">Reference proteome</keyword>
<proteinExistence type="predicted"/>
<evidence type="ECO:0000313" key="2">
    <source>
        <dbReference type="Proteomes" id="UP000224898"/>
    </source>
</evidence>
<reference evidence="1 2" key="1">
    <citation type="submission" date="2016-09" db="EMBL/GenBank/DDBJ databases">
        <title>Complete Genome Sequence of Streptomyces 5a phage BRock.</title>
        <authorList>
            <person name="Crossman A."/>
            <person name="Baron S."/>
            <person name="Jamdagni P."/>
            <person name="Khatri P."/>
            <person name="Sharma D."/>
            <person name="Pandey M."/>
            <person name="Goyal S."/>
            <person name="Kumar S."/>
            <person name="Phogat A."/>
            <person name="Chawla G."/>
            <person name="Pasricha M."/>
            <person name="Gupta K."/>
            <person name="Bazzad D."/>
            <person name="Aggarwal V."/>
            <person name="Poughat A."/>
            <person name="Singh K."/>
            <person name="Rana P."/>
            <person name="Gautam R."/>
            <person name="Sharma V."/>
            <person name="Tyagi D."/>
            <person name="Shahi A."/>
            <person name="Jangra N."/>
            <person name="Malik M."/>
            <person name="Sidhu P.K."/>
            <person name="Malik S."/>
            <person name="Ghalyan Y."/>
            <person name="Sharma S.S."/>
            <person name="Malik A."/>
            <person name="Chuttani R."/>
            <person name="Bamal N."/>
            <person name="Bhadula D."/>
            <person name="Batra A."/>
            <person name="Temple L."/>
            <person name="Nehra K."/>
        </authorList>
    </citation>
    <scope>NUCLEOTIDE SEQUENCE [LARGE SCALE GENOMIC DNA]</scope>
</reference>
<name>A0A1J0GVR7_9CAUD</name>